<organism evidence="4 5">
    <name type="scientific">Lapidilactobacillus achengensis</name>
    <dbReference type="NCBI Taxonomy" id="2486000"/>
    <lineage>
        <taxon>Bacteria</taxon>
        <taxon>Bacillati</taxon>
        <taxon>Bacillota</taxon>
        <taxon>Bacilli</taxon>
        <taxon>Lactobacillales</taxon>
        <taxon>Lactobacillaceae</taxon>
        <taxon>Lapidilactobacillus</taxon>
    </lineage>
</organism>
<evidence type="ECO:0000256" key="1">
    <source>
        <dbReference type="ARBA" id="ARBA00022741"/>
    </source>
</evidence>
<evidence type="ECO:0000313" key="4">
    <source>
        <dbReference type="EMBL" id="MFC6314557.1"/>
    </source>
</evidence>
<keyword evidence="1" id="KW-0547">Nucleotide-binding</keyword>
<proteinExistence type="predicted"/>
<evidence type="ECO:0000313" key="5">
    <source>
        <dbReference type="Proteomes" id="UP001596310"/>
    </source>
</evidence>
<sequence length="298" mass="34189">MKLDVTNLAKSFRQQPILKQIDFSWTDQEIIGLVGRNGAGKTTLLNCLTNYYQPDQGGIFLDEVGLMEKPELRQHLVAVDPQHPFLQSERLTAISDYYQLAYPNFDKQQLQKYWLSNQIEQNKHYREFSKGQQAFICITLAICCRTEFVILDEPFDGLDLIVRDKIVRLIIANSTKYHCGFLIASHNLNELDGLCDRALFLNHGMITQDYALETTRTQSKKFQLVFRQQKIPALVYERGKILTVRGRVLEVVFTNYDNGLATDLAALEPVLCEELPLELTDLFKAEYRSTSTGKKVLA</sequence>
<gene>
    <name evidence="4" type="ORF">ACFQHW_03125</name>
</gene>
<dbReference type="PROSITE" id="PS50893">
    <property type="entry name" value="ABC_TRANSPORTER_2"/>
    <property type="match status" value="1"/>
</dbReference>
<reference evidence="5" key="1">
    <citation type="journal article" date="2019" name="Int. J. Syst. Evol. Microbiol.">
        <title>The Global Catalogue of Microorganisms (GCM) 10K type strain sequencing project: providing services to taxonomists for standard genome sequencing and annotation.</title>
        <authorList>
            <consortium name="The Broad Institute Genomics Platform"/>
            <consortium name="The Broad Institute Genome Sequencing Center for Infectious Disease"/>
            <person name="Wu L."/>
            <person name="Ma J."/>
        </authorList>
    </citation>
    <scope>NUCLEOTIDE SEQUENCE [LARGE SCALE GENOMIC DNA]</scope>
    <source>
        <strain evidence="5">CCM 8897</strain>
    </source>
</reference>
<accession>A0ABW1UNW5</accession>
<feature type="domain" description="ABC transporter" evidence="3">
    <location>
        <begin position="3"/>
        <end position="228"/>
    </location>
</feature>
<dbReference type="SMART" id="SM00382">
    <property type="entry name" value="AAA"/>
    <property type="match status" value="1"/>
</dbReference>
<evidence type="ECO:0000256" key="2">
    <source>
        <dbReference type="ARBA" id="ARBA00022840"/>
    </source>
</evidence>
<comment type="caution">
    <text evidence="4">The sequence shown here is derived from an EMBL/GenBank/DDBJ whole genome shotgun (WGS) entry which is preliminary data.</text>
</comment>
<dbReference type="InterPro" id="IPR027417">
    <property type="entry name" value="P-loop_NTPase"/>
</dbReference>
<evidence type="ECO:0000259" key="3">
    <source>
        <dbReference type="PROSITE" id="PS50893"/>
    </source>
</evidence>
<dbReference type="Pfam" id="PF00005">
    <property type="entry name" value="ABC_tran"/>
    <property type="match status" value="1"/>
</dbReference>
<dbReference type="InterPro" id="IPR003593">
    <property type="entry name" value="AAA+_ATPase"/>
</dbReference>
<dbReference type="Gene3D" id="3.40.50.300">
    <property type="entry name" value="P-loop containing nucleotide triphosphate hydrolases"/>
    <property type="match status" value="1"/>
</dbReference>
<dbReference type="RefSeq" id="WP_125601337.1">
    <property type="nucleotide sequence ID" value="NZ_JBHSSM010000009.1"/>
</dbReference>
<protein>
    <submittedName>
        <fullName evidence="4">ATP-binding cassette domain-containing protein</fullName>
    </submittedName>
</protein>
<dbReference type="EMBL" id="JBHSSM010000009">
    <property type="protein sequence ID" value="MFC6314557.1"/>
    <property type="molecule type" value="Genomic_DNA"/>
</dbReference>
<dbReference type="GO" id="GO:0005524">
    <property type="term" value="F:ATP binding"/>
    <property type="evidence" value="ECO:0007669"/>
    <property type="project" value="UniProtKB-KW"/>
</dbReference>
<dbReference type="InterPro" id="IPR003439">
    <property type="entry name" value="ABC_transporter-like_ATP-bd"/>
</dbReference>
<keyword evidence="2 4" id="KW-0067">ATP-binding</keyword>
<dbReference type="PANTHER" id="PTHR43158:SF10">
    <property type="entry name" value="ABC TRANSPORTER ATP-BINDING PROTEIN YTRB"/>
    <property type="match status" value="1"/>
</dbReference>
<name>A0ABW1UNW5_9LACO</name>
<keyword evidence="5" id="KW-1185">Reference proteome</keyword>
<dbReference type="Proteomes" id="UP001596310">
    <property type="component" value="Unassembled WGS sequence"/>
</dbReference>
<dbReference type="SUPFAM" id="SSF52540">
    <property type="entry name" value="P-loop containing nucleoside triphosphate hydrolases"/>
    <property type="match status" value="1"/>
</dbReference>
<dbReference type="PANTHER" id="PTHR43158">
    <property type="entry name" value="SKFA PEPTIDE EXPORT ATP-BINDING PROTEIN SKFE"/>
    <property type="match status" value="1"/>
</dbReference>